<keyword evidence="11" id="KW-1185">Reference proteome</keyword>
<dbReference type="GO" id="GO:0005524">
    <property type="term" value="F:ATP binding"/>
    <property type="evidence" value="ECO:0007669"/>
    <property type="project" value="UniProtKB-KW"/>
</dbReference>
<dbReference type="Proteomes" id="UP000054524">
    <property type="component" value="Unassembled WGS sequence"/>
</dbReference>
<evidence type="ECO:0000256" key="3">
    <source>
        <dbReference type="ARBA" id="ARBA00022679"/>
    </source>
</evidence>
<accession>A0A086IZR0</accession>
<dbReference type="HOGENOM" id="CLU_000288_59_8_1"/>
<evidence type="ECO:0000256" key="7">
    <source>
        <dbReference type="ARBA" id="ARBA00047899"/>
    </source>
</evidence>
<evidence type="ECO:0000313" key="10">
    <source>
        <dbReference type="EMBL" id="KFG25378.1"/>
    </source>
</evidence>
<keyword evidence="3" id="KW-0808">Transferase</keyword>
<evidence type="ECO:0000256" key="2">
    <source>
        <dbReference type="ARBA" id="ARBA00022527"/>
    </source>
</evidence>
<gene>
    <name evidence="10" type="ORF">NESG_02152</name>
</gene>
<keyword evidence="6" id="KW-0067">ATP-binding</keyword>
<comment type="catalytic activity">
    <reaction evidence="8">
        <text>L-seryl-[protein] + ATP = O-phospho-L-seryl-[protein] + ADP + H(+)</text>
        <dbReference type="Rhea" id="RHEA:17989"/>
        <dbReference type="Rhea" id="RHEA-COMP:9863"/>
        <dbReference type="Rhea" id="RHEA-COMP:11604"/>
        <dbReference type="ChEBI" id="CHEBI:15378"/>
        <dbReference type="ChEBI" id="CHEBI:29999"/>
        <dbReference type="ChEBI" id="CHEBI:30616"/>
        <dbReference type="ChEBI" id="CHEBI:83421"/>
        <dbReference type="ChEBI" id="CHEBI:456216"/>
        <dbReference type="EC" id="2.7.11.1"/>
    </reaction>
</comment>
<dbReference type="SUPFAM" id="SSF56112">
    <property type="entry name" value="Protein kinase-like (PK-like)"/>
    <property type="match status" value="1"/>
</dbReference>
<keyword evidence="5" id="KW-0418">Kinase</keyword>
<dbReference type="GO" id="GO:0005737">
    <property type="term" value="C:cytoplasm"/>
    <property type="evidence" value="ECO:0007669"/>
    <property type="project" value="TreeGrafter"/>
</dbReference>
<evidence type="ECO:0000259" key="9">
    <source>
        <dbReference type="PROSITE" id="PS50011"/>
    </source>
</evidence>
<dbReference type="Pfam" id="PF00069">
    <property type="entry name" value="Pkinase"/>
    <property type="match status" value="1"/>
</dbReference>
<dbReference type="PROSITE" id="PS50011">
    <property type="entry name" value="PROTEIN_KINASE_DOM"/>
    <property type="match status" value="1"/>
</dbReference>
<comment type="catalytic activity">
    <reaction evidence="7">
        <text>L-threonyl-[protein] + ATP = O-phospho-L-threonyl-[protein] + ADP + H(+)</text>
        <dbReference type="Rhea" id="RHEA:46608"/>
        <dbReference type="Rhea" id="RHEA-COMP:11060"/>
        <dbReference type="Rhea" id="RHEA-COMP:11605"/>
        <dbReference type="ChEBI" id="CHEBI:15378"/>
        <dbReference type="ChEBI" id="CHEBI:30013"/>
        <dbReference type="ChEBI" id="CHEBI:30616"/>
        <dbReference type="ChEBI" id="CHEBI:61977"/>
        <dbReference type="ChEBI" id="CHEBI:456216"/>
        <dbReference type="EC" id="2.7.11.1"/>
    </reaction>
</comment>
<protein>
    <recommendedName>
        <fullName evidence="1">non-specific serine/threonine protein kinase</fullName>
        <ecNumber evidence="1">2.7.11.1</ecNumber>
    </recommendedName>
</protein>
<name>A0A086IZR0_NEMA1</name>
<evidence type="ECO:0000256" key="8">
    <source>
        <dbReference type="ARBA" id="ARBA00048679"/>
    </source>
</evidence>
<reference evidence="10 11" key="1">
    <citation type="journal article" date="2014" name="Genome Announc.">
        <title>Genome Sequence of the Microsporidian Species Nematocida sp1 Strain ERTm6 (ATCC PRA-372).</title>
        <authorList>
            <person name="Bakowski M.A."/>
            <person name="Priest M."/>
            <person name="Young S."/>
            <person name="Cuomo C.A."/>
            <person name="Troemel E.R."/>
        </authorList>
    </citation>
    <scope>NUCLEOTIDE SEQUENCE [LARGE SCALE GENOMIC DNA]</scope>
    <source>
        <strain evidence="10 11">ERTm6</strain>
    </source>
</reference>
<dbReference type="RefSeq" id="XP_052903933.1">
    <property type="nucleotide sequence ID" value="XM_053049762.1"/>
</dbReference>
<feature type="domain" description="Protein kinase" evidence="9">
    <location>
        <begin position="15"/>
        <end position="269"/>
    </location>
</feature>
<dbReference type="EC" id="2.7.11.1" evidence="1"/>
<dbReference type="InterPro" id="IPR011009">
    <property type="entry name" value="Kinase-like_dom_sf"/>
</dbReference>
<dbReference type="GO" id="GO:0007095">
    <property type="term" value="P:mitotic G2 DNA damage checkpoint signaling"/>
    <property type="evidence" value="ECO:0007669"/>
    <property type="project" value="TreeGrafter"/>
</dbReference>
<keyword evidence="4" id="KW-0547">Nucleotide-binding</keyword>
<dbReference type="OrthoDB" id="539158at2759"/>
<dbReference type="GO" id="GO:0005634">
    <property type="term" value="C:nucleus"/>
    <property type="evidence" value="ECO:0007669"/>
    <property type="project" value="TreeGrafter"/>
</dbReference>
<evidence type="ECO:0000256" key="5">
    <source>
        <dbReference type="ARBA" id="ARBA00022777"/>
    </source>
</evidence>
<dbReference type="FunFam" id="1.10.510.10:FF:000571">
    <property type="entry name" value="Maternal embryonic leucine zipper kinase"/>
    <property type="match status" value="1"/>
</dbReference>
<dbReference type="GO" id="GO:0004674">
    <property type="term" value="F:protein serine/threonine kinase activity"/>
    <property type="evidence" value="ECO:0007669"/>
    <property type="project" value="UniProtKB-KW"/>
</dbReference>
<comment type="caution">
    <text evidence="10">The sequence shown here is derived from an EMBL/GenBank/DDBJ whole genome shotgun (WGS) entry which is preliminary data.</text>
</comment>
<dbReference type="PROSITE" id="PS00108">
    <property type="entry name" value="PROTEIN_KINASE_ST"/>
    <property type="match status" value="1"/>
</dbReference>
<organism evidence="10 11">
    <name type="scientific">Nematocida ausubeli (strain ATCC PRA-371 / ERTm2)</name>
    <name type="common">Nematode killer fungus</name>
    <dbReference type="NCBI Taxonomy" id="1913371"/>
    <lineage>
        <taxon>Eukaryota</taxon>
        <taxon>Fungi</taxon>
        <taxon>Fungi incertae sedis</taxon>
        <taxon>Microsporidia</taxon>
        <taxon>Nematocida</taxon>
    </lineage>
</organism>
<evidence type="ECO:0000313" key="11">
    <source>
        <dbReference type="Proteomes" id="UP000054524"/>
    </source>
</evidence>
<evidence type="ECO:0000256" key="1">
    <source>
        <dbReference type="ARBA" id="ARBA00012513"/>
    </source>
</evidence>
<dbReference type="GO" id="GO:0035861">
    <property type="term" value="C:site of double-strand break"/>
    <property type="evidence" value="ECO:0007669"/>
    <property type="project" value="TreeGrafter"/>
</dbReference>
<dbReference type="Gene3D" id="1.10.510.10">
    <property type="entry name" value="Transferase(Phosphotransferase) domain 1"/>
    <property type="match status" value="1"/>
</dbReference>
<keyword evidence="2" id="KW-0723">Serine/threonine-protein kinase</keyword>
<proteinExistence type="predicted"/>
<dbReference type="PANTHER" id="PTHR43895:SF32">
    <property type="entry name" value="SERINE_THREONINE-PROTEIN KINASE CHK1"/>
    <property type="match status" value="1"/>
</dbReference>
<dbReference type="SMART" id="SM00220">
    <property type="entry name" value="S_TKc"/>
    <property type="match status" value="1"/>
</dbReference>
<dbReference type="PANTHER" id="PTHR43895">
    <property type="entry name" value="CALCIUM/CALMODULIN-DEPENDENT PROTEIN KINASE KINASE-RELATED"/>
    <property type="match status" value="1"/>
</dbReference>
<dbReference type="GeneID" id="77677125"/>
<sequence length="423" mass="47832">MSAGSIEEKNEILNIQMGDIIAHGATSTVRKGKSPSGAEYAIKIIFADSLTRKQEAKKEASIHRALAHKHIVKLQNFYLSKTHAYLIMDYAARNELFMYIDPGAGLPADICHLYLKQLFSVIKYIHSRGICHRDIKPENILLDSNYNLLLTDFGCSTIYRDVNGRRPLTKQCGSQNYMAPDIHYGKYDGELVDVWSFGMVSLVLLTGVVPWEKPTTDDKEFERFRISTFRDYSPFNLLSKDKLEMIEKCISVSPERRIRLSQLSENAWLAAPNLYMGPDGLVRSPEIVAAKLVPAEAAAFTQPDMCISPVGRECSSQPVFLSYDTFPMATRIYSCALVSVSQKILCNAFSDVLIPYKATGNIISFTTVDNSKNIITGEVYLRKSGAETLIIFQRTRGDCLEYKKLFNVIKDRFMRNFENYANR</sequence>
<dbReference type="InterPro" id="IPR000719">
    <property type="entry name" value="Prot_kinase_dom"/>
</dbReference>
<evidence type="ECO:0000256" key="4">
    <source>
        <dbReference type="ARBA" id="ARBA00022741"/>
    </source>
</evidence>
<dbReference type="AlphaFoldDB" id="A0A086IZR0"/>
<dbReference type="EMBL" id="AKIJ01000005">
    <property type="protein sequence ID" value="KFG25378.1"/>
    <property type="molecule type" value="Genomic_DNA"/>
</dbReference>
<dbReference type="InterPro" id="IPR008271">
    <property type="entry name" value="Ser/Thr_kinase_AS"/>
</dbReference>
<evidence type="ECO:0000256" key="6">
    <source>
        <dbReference type="ARBA" id="ARBA00022840"/>
    </source>
</evidence>